<keyword evidence="11" id="KW-0472">Membrane</keyword>
<comment type="function">
    <text evidence="1">Accessory subunit of the mitochondrial membrane respiratory chain NADH dehydrogenase (Complex I), that is believed not to be involved in catalysis. Complex I functions in the transfer of electrons from NADH to the respiratory chain. The immediate electron acceptor for the enzyme is believed to be ubiquinone.</text>
</comment>
<keyword evidence="9" id="KW-0249">Electron transport</keyword>
<evidence type="ECO:0000313" key="17">
    <source>
        <dbReference type="Proteomes" id="UP000694551"/>
    </source>
</evidence>
<dbReference type="GO" id="GO:0005758">
    <property type="term" value="C:mitochondrial intermembrane space"/>
    <property type="evidence" value="ECO:0007669"/>
    <property type="project" value="UniProtKB-SubCell"/>
</dbReference>
<evidence type="ECO:0000256" key="5">
    <source>
        <dbReference type="ARBA" id="ARBA00018677"/>
    </source>
</evidence>
<protein>
    <recommendedName>
        <fullName evidence="5">NADH dehydrogenase [ubiquinone] 1 beta subcomplex subunit 7</fullName>
    </recommendedName>
    <alternativeName>
        <fullName evidence="13">Complex I-B18</fullName>
    </alternativeName>
    <alternativeName>
        <fullName evidence="14">NADH-ubiquinone oxidoreductase B18 subunit</fullName>
    </alternativeName>
</protein>
<evidence type="ECO:0000256" key="12">
    <source>
        <dbReference type="ARBA" id="ARBA00023157"/>
    </source>
</evidence>
<proteinExistence type="inferred from homology"/>
<sequence length="120" mass="13331">MSPLAHPRHVPGPPIPDVSPRVPACPPMCHMGADVPVVATPLMVATAEELARAQVPLEQRDFCAHHLLRLMRCHRDAFPVPWRCHDLRHAWDACQHHEYRGDTAGGTRGRGDTQGQWDVG</sequence>
<evidence type="ECO:0000256" key="2">
    <source>
        <dbReference type="ARBA" id="ARBA00004569"/>
    </source>
</evidence>
<accession>A0A8D0F816</accession>
<keyword evidence="10" id="KW-0496">Mitochondrion</keyword>
<comment type="similarity">
    <text evidence="4">Belongs to the complex I NDUFB7 subunit family.</text>
</comment>
<dbReference type="Ensembl" id="ENSSOCT00000013303.1">
    <property type="protein sequence ID" value="ENSSOCP00000012945.1"/>
    <property type="gene ID" value="ENSSOCG00000009842.1"/>
</dbReference>
<comment type="subcellular location">
    <subcellularLocation>
        <location evidence="3">Mitochondrion inner membrane</location>
        <topology evidence="3">Peripheral membrane protein</topology>
    </subcellularLocation>
    <subcellularLocation>
        <location evidence="2">Mitochondrion intermembrane space</location>
    </subcellularLocation>
</comment>
<dbReference type="Pfam" id="PF05676">
    <property type="entry name" value="NDUF_B7"/>
    <property type="match status" value="1"/>
</dbReference>
<keyword evidence="7" id="KW-0679">Respiratory chain</keyword>
<evidence type="ECO:0000256" key="7">
    <source>
        <dbReference type="ARBA" id="ARBA00022660"/>
    </source>
</evidence>
<evidence type="ECO:0000256" key="10">
    <source>
        <dbReference type="ARBA" id="ARBA00023128"/>
    </source>
</evidence>
<feature type="region of interest" description="Disordered" evidence="15">
    <location>
        <begin position="99"/>
        <end position="120"/>
    </location>
</feature>
<evidence type="ECO:0000313" key="16">
    <source>
        <dbReference type="Ensembl" id="ENSSOCP00000012945.1"/>
    </source>
</evidence>
<dbReference type="PANTHER" id="PTHR20900">
    <property type="entry name" value="NADH:UBIQUINONE OXIDOREDUCTASE B18-LIKE SUBUNIT"/>
    <property type="match status" value="1"/>
</dbReference>
<evidence type="ECO:0000256" key="11">
    <source>
        <dbReference type="ARBA" id="ARBA00023136"/>
    </source>
</evidence>
<evidence type="ECO:0000256" key="14">
    <source>
        <dbReference type="ARBA" id="ARBA00030710"/>
    </source>
</evidence>
<evidence type="ECO:0000256" key="6">
    <source>
        <dbReference type="ARBA" id="ARBA00022448"/>
    </source>
</evidence>
<keyword evidence="17" id="KW-1185">Reference proteome</keyword>
<evidence type="ECO:0000256" key="3">
    <source>
        <dbReference type="ARBA" id="ARBA00004637"/>
    </source>
</evidence>
<dbReference type="PANTHER" id="PTHR20900:SF0">
    <property type="entry name" value="NADH DEHYDROGENASE [UBIQUINONE] 1 BETA SUBCOMPLEX SUBUNIT 7"/>
    <property type="match status" value="1"/>
</dbReference>
<dbReference type="AlphaFoldDB" id="A0A8D0F816"/>
<evidence type="ECO:0000256" key="1">
    <source>
        <dbReference type="ARBA" id="ARBA00003195"/>
    </source>
</evidence>
<evidence type="ECO:0000256" key="13">
    <source>
        <dbReference type="ARBA" id="ARBA00030188"/>
    </source>
</evidence>
<organism evidence="16 17">
    <name type="scientific">Strix occidentalis caurina</name>
    <name type="common">northern spotted owl</name>
    <dbReference type="NCBI Taxonomy" id="311401"/>
    <lineage>
        <taxon>Eukaryota</taxon>
        <taxon>Metazoa</taxon>
        <taxon>Chordata</taxon>
        <taxon>Craniata</taxon>
        <taxon>Vertebrata</taxon>
        <taxon>Euteleostomi</taxon>
        <taxon>Archelosauria</taxon>
        <taxon>Archosauria</taxon>
        <taxon>Dinosauria</taxon>
        <taxon>Saurischia</taxon>
        <taxon>Theropoda</taxon>
        <taxon>Coelurosauria</taxon>
        <taxon>Aves</taxon>
        <taxon>Neognathae</taxon>
        <taxon>Neoaves</taxon>
        <taxon>Telluraves</taxon>
        <taxon>Strigiformes</taxon>
        <taxon>Strigidae</taxon>
        <taxon>Strix</taxon>
    </lineage>
</organism>
<dbReference type="GO" id="GO:0005743">
    <property type="term" value="C:mitochondrial inner membrane"/>
    <property type="evidence" value="ECO:0007669"/>
    <property type="project" value="UniProtKB-SubCell"/>
</dbReference>
<reference evidence="16" key="1">
    <citation type="submission" date="2025-08" db="UniProtKB">
        <authorList>
            <consortium name="Ensembl"/>
        </authorList>
    </citation>
    <scope>IDENTIFICATION</scope>
</reference>
<evidence type="ECO:0000256" key="8">
    <source>
        <dbReference type="ARBA" id="ARBA00022792"/>
    </source>
</evidence>
<reference evidence="16" key="2">
    <citation type="submission" date="2025-09" db="UniProtKB">
        <authorList>
            <consortium name="Ensembl"/>
        </authorList>
    </citation>
    <scope>IDENTIFICATION</scope>
</reference>
<evidence type="ECO:0000256" key="4">
    <source>
        <dbReference type="ARBA" id="ARBA00008006"/>
    </source>
</evidence>
<keyword evidence="8" id="KW-0999">Mitochondrion inner membrane</keyword>
<dbReference type="Proteomes" id="UP000694551">
    <property type="component" value="Unplaced"/>
</dbReference>
<name>A0A8D0F816_STROC</name>
<evidence type="ECO:0000256" key="9">
    <source>
        <dbReference type="ARBA" id="ARBA00022982"/>
    </source>
</evidence>
<keyword evidence="6" id="KW-0813">Transport</keyword>
<evidence type="ECO:0000256" key="15">
    <source>
        <dbReference type="SAM" id="MobiDB-lite"/>
    </source>
</evidence>
<keyword evidence="12" id="KW-1015">Disulfide bond</keyword>
<dbReference type="InterPro" id="IPR008698">
    <property type="entry name" value="NDUB7"/>
</dbReference>